<name>A0A557SSU8_9ARCH</name>
<keyword evidence="4" id="KW-1185">Reference proteome</keyword>
<dbReference type="GO" id="GO:0042619">
    <property type="term" value="P:poly-hydroxybutyrate biosynthetic process"/>
    <property type="evidence" value="ECO:0007669"/>
    <property type="project" value="InterPro"/>
</dbReference>
<protein>
    <submittedName>
        <fullName evidence="3">Poly(R)-hydroxyalkanoic acid synthase, class III</fullName>
        <ecNumber evidence="3">2.3.1.-</ecNumber>
    </submittedName>
</protein>
<dbReference type="GO" id="GO:0016746">
    <property type="term" value="F:acyltransferase activity"/>
    <property type="evidence" value="ECO:0007669"/>
    <property type="project" value="UniProtKB-KW"/>
</dbReference>
<dbReference type="PANTHER" id="PTHR36837">
    <property type="entry name" value="POLY(3-HYDROXYALKANOATE) POLYMERASE SUBUNIT PHAC"/>
    <property type="match status" value="1"/>
</dbReference>
<keyword evidence="3" id="KW-0808">Transferase</keyword>
<feature type="domain" description="Poly-beta-hydroxybutyrate polymerase N-terminal" evidence="2">
    <location>
        <begin position="127"/>
        <end position="182"/>
    </location>
</feature>
<dbReference type="InterPro" id="IPR010941">
    <property type="entry name" value="PhaC_N"/>
</dbReference>
<proteinExistence type="predicted"/>
<dbReference type="InterPro" id="IPR029058">
    <property type="entry name" value="AB_hydrolase_fold"/>
</dbReference>
<dbReference type="PANTHER" id="PTHR36837:SF4">
    <property type="entry name" value="BLR0908 PROTEIN"/>
    <property type="match status" value="1"/>
</dbReference>
<dbReference type="InterPro" id="IPR000073">
    <property type="entry name" value="AB_hydrolase_1"/>
</dbReference>
<organism evidence="3 4">
    <name type="scientific">Candidatus Nitrosocosmicus arcticus</name>
    <dbReference type="NCBI Taxonomy" id="2035267"/>
    <lineage>
        <taxon>Archaea</taxon>
        <taxon>Nitrososphaerota</taxon>
        <taxon>Nitrososphaeria</taxon>
        <taxon>Nitrososphaerales</taxon>
        <taxon>Nitrososphaeraceae</taxon>
        <taxon>Candidatus Nitrosocosmicus</taxon>
    </lineage>
</organism>
<dbReference type="SUPFAM" id="SSF53474">
    <property type="entry name" value="alpha/beta-Hydrolases"/>
    <property type="match status" value="1"/>
</dbReference>
<dbReference type="EMBL" id="VOAH01000013">
    <property type="protein sequence ID" value="TVP39675.1"/>
    <property type="molecule type" value="Genomic_DNA"/>
</dbReference>
<accession>A0A557SSU8</accession>
<dbReference type="Pfam" id="PF00561">
    <property type="entry name" value="Abhydrolase_1"/>
    <property type="match status" value="1"/>
</dbReference>
<dbReference type="EC" id="2.3.1.-" evidence="3"/>
<dbReference type="InterPro" id="IPR051321">
    <property type="entry name" value="PHA/PHB_synthase"/>
</dbReference>
<dbReference type="Gene3D" id="3.40.50.1820">
    <property type="entry name" value="alpha/beta hydrolase"/>
    <property type="match status" value="1"/>
</dbReference>
<sequence length="468" mass="53871">MLYNKIIANYVNSMIDIYALQISYFNLYSEYSSVYLNVLLDESKKGIDKSLYERWISQIDIKLDEELRTDNFISTLSNFLLSLSRVIKDSKYYGLDKLIEEVISFNLTKYILDNSIFIPNRYDNKQNVTSYKIVGKINNIELINFIDEDRKTNNNTKPVLLVYAQINRFNIMDLTPEKSVVKNLMSHGLDVYLLKWDDLAYYNSNSTIEDYIELINEAIKLISSKTSIDKIPIIGYCWGGTLSLIFSSLFPKDVLSLTLVASPIDFSKDNSLLSLWSKSLEFDKIINELGHMKGTLLDIAFILRNPPRHLFDKYYKLSQKGDDPKFVELFFAVEKWLNNTPDIPGPFHKKFINSLYKENCLVKGNLILFNNDLVNLEKINFPVMTVTAVNDELVSFESTEAVLDHVKGSVKQIQIPGGHVGLCIGRKAHDKVWPEVANWIKINYDNSNLTTNIKSSHLNQEIDRSILL</sequence>
<evidence type="ECO:0000259" key="1">
    <source>
        <dbReference type="Pfam" id="PF00561"/>
    </source>
</evidence>
<dbReference type="Proteomes" id="UP000315289">
    <property type="component" value="Unassembled WGS sequence"/>
</dbReference>
<evidence type="ECO:0000313" key="3">
    <source>
        <dbReference type="EMBL" id="TVP39675.1"/>
    </source>
</evidence>
<reference evidence="3 4" key="1">
    <citation type="journal article" date="2019" name="Front. Microbiol.">
        <title>Ammonia Oxidation by the Arctic Terrestrial Thaumarchaeote Candidatus Nitrosocosmicus arcticus Is Stimulated by Increasing Temperatures.</title>
        <authorList>
            <person name="Alves R.J.E."/>
            <person name="Kerou M."/>
            <person name="Zappe A."/>
            <person name="Bittner R."/>
            <person name="Abby S.S."/>
            <person name="Schmidt H.A."/>
            <person name="Pfeifer K."/>
            <person name="Schleper C."/>
        </authorList>
    </citation>
    <scope>NUCLEOTIDE SEQUENCE [LARGE SCALE GENOMIC DNA]</scope>
    <source>
        <strain evidence="3 4">Kfb</strain>
    </source>
</reference>
<evidence type="ECO:0000313" key="4">
    <source>
        <dbReference type="Proteomes" id="UP000315289"/>
    </source>
</evidence>
<dbReference type="Pfam" id="PF07167">
    <property type="entry name" value="PhaC_N"/>
    <property type="match status" value="1"/>
</dbReference>
<comment type="caution">
    <text evidence="3">The sequence shown here is derived from an EMBL/GenBank/DDBJ whole genome shotgun (WGS) entry which is preliminary data.</text>
</comment>
<dbReference type="AlphaFoldDB" id="A0A557SSU8"/>
<keyword evidence="3" id="KW-0012">Acyltransferase</keyword>
<evidence type="ECO:0000259" key="2">
    <source>
        <dbReference type="Pfam" id="PF07167"/>
    </source>
</evidence>
<gene>
    <name evidence="3" type="primary">phaC2</name>
    <name evidence="3" type="ORF">NARC_130014</name>
</gene>
<feature type="domain" description="AB hydrolase-1" evidence="1">
    <location>
        <begin position="209"/>
        <end position="291"/>
    </location>
</feature>